<name>A0A4U8UW58_STECR</name>
<reference evidence="1 2" key="2">
    <citation type="journal article" date="2019" name="G3 (Bethesda)">
        <title>Hybrid Assembly of the Genome of the Entomopathogenic Nematode Steinernema carpocapsae Identifies the X-Chromosome.</title>
        <authorList>
            <person name="Serra L."/>
            <person name="Macchietto M."/>
            <person name="Macias-Munoz A."/>
            <person name="McGill C.J."/>
            <person name="Rodriguez I.M."/>
            <person name="Rodriguez B."/>
            <person name="Murad R."/>
            <person name="Mortazavi A."/>
        </authorList>
    </citation>
    <scope>NUCLEOTIDE SEQUENCE [LARGE SCALE GENOMIC DNA]</scope>
    <source>
        <strain evidence="1 2">ALL</strain>
    </source>
</reference>
<evidence type="ECO:0000313" key="2">
    <source>
        <dbReference type="Proteomes" id="UP000298663"/>
    </source>
</evidence>
<comment type="caution">
    <text evidence="1">The sequence shown here is derived from an EMBL/GenBank/DDBJ whole genome shotgun (WGS) entry which is preliminary data.</text>
</comment>
<accession>A0A4U8UW58</accession>
<keyword evidence="2" id="KW-1185">Reference proteome</keyword>
<gene>
    <name evidence="1" type="ORF">L596_004228</name>
</gene>
<sequence>MTSDTYELDKWRRKEINSQRRRSQSTGTKSTKVVEWTKTERRKTVEQVAAYSKRLDLRKRAVKRQNRNYACKCA</sequence>
<protein>
    <submittedName>
        <fullName evidence="1">Uncharacterized protein</fullName>
    </submittedName>
</protein>
<proteinExistence type="predicted"/>
<evidence type="ECO:0000313" key="1">
    <source>
        <dbReference type="EMBL" id="TMS37254.1"/>
    </source>
</evidence>
<reference evidence="1 2" key="1">
    <citation type="journal article" date="2015" name="Genome Biol.">
        <title>Comparative genomics of Steinernema reveals deeply conserved gene regulatory networks.</title>
        <authorList>
            <person name="Dillman A.R."/>
            <person name="Macchietto M."/>
            <person name="Porter C.F."/>
            <person name="Rogers A."/>
            <person name="Williams B."/>
            <person name="Antoshechkin I."/>
            <person name="Lee M.M."/>
            <person name="Goodwin Z."/>
            <person name="Lu X."/>
            <person name="Lewis E.E."/>
            <person name="Goodrich-Blair H."/>
            <person name="Stock S.P."/>
            <person name="Adams B.J."/>
            <person name="Sternberg P.W."/>
            <person name="Mortazavi A."/>
        </authorList>
    </citation>
    <scope>NUCLEOTIDE SEQUENCE [LARGE SCALE GENOMIC DNA]</scope>
    <source>
        <strain evidence="1 2">ALL</strain>
    </source>
</reference>
<dbReference type="EMBL" id="AZBU02000001">
    <property type="protein sequence ID" value="TMS37254.1"/>
    <property type="molecule type" value="Genomic_DNA"/>
</dbReference>
<organism evidence="1 2">
    <name type="scientific">Steinernema carpocapsae</name>
    <name type="common">Entomopathogenic nematode</name>
    <dbReference type="NCBI Taxonomy" id="34508"/>
    <lineage>
        <taxon>Eukaryota</taxon>
        <taxon>Metazoa</taxon>
        <taxon>Ecdysozoa</taxon>
        <taxon>Nematoda</taxon>
        <taxon>Chromadorea</taxon>
        <taxon>Rhabditida</taxon>
        <taxon>Tylenchina</taxon>
        <taxon>Panagrolaimomorpha</taxon>
        <taxon>Strongyloidoidea</taxon>
        <taxon>Steinernematidae</taxon>
        <taxon>Steinernema</taxon>
    </lineage>
</organism>
<dbReference type="AlphaFoldDB" id="A0A4U8UW58"/>
<dbReference type="Proteomes" id="UP000298663">
    <property type="component" value="Unassembled WGS sequence"/>
</dbReference>